<proteinExistence type="predicted"/>
<organism evidence="1 2">
    <name type="scientific">Cephalotrichum gorgonifer</name>
    <dbReference type="NCBI Taxonomy" id="2041049"/>
    <lineage>
        <taxon>Eukaryota</taxon>
        <taxon>Fungi</taxon>
        <taxon>Dikarya</taxon>
        <taxon>Ascomycota</taxon>
        <taxon>Pezizomycotina</taxon>
        <taxon>Sordariomycetes</taxon>
        <taxon>Hypocreomycetidae</taxon>
        <taxon>Microascales</taxon>
        <taxon>Microascaceae</taxon>
        <taxon>Cephalotrichum</taxon>
    </lineage>
</organism>
<dbReference type="Proteomes" id="UP001187682">
    <property type="component" value="Unassembled WGS sequence"/>
</dbReference>
<dbReference type="EMBL" id="ONZQ02000015">
    <property type="protein sequence ID" value="SPO06465.1"/>
    <property type="molecule type" value="Genomic_DNA"/>
</dbReference>
<accession>A0AAE8SZ11</accession>
<evidence type="ECO:0000313" key="2">
    <source>
        <dbReference type="Proteomes" id="UP001187682"/>
    </source>
</evidence>
<evidence type="ECO:0000313" key="1">
    <source>
        <dbReference type="EMBL" id="SPO06465.1"/>
    </source>
</evidence>
<protein>
    <submittedName>
        <fullName evidence="1">Uncharacterized protein</fullName>
    </submittedName>
</protein>
<keyword evidence="2" id="KW-1185">Reference proteome</keyword>
<comment type="caution">
    <text evidence="1">The sequence shown here is derived from an EMBL/GenBank/DDBJ whole genome shotgun (WGS) entry which is preliminary data.</text>
</comment>
<gene>
    <name evidence="1" type="ORF">DNG_09155</name>
</gene>
<name>A0AAE8SZ11_9PEZI</name>
<sequence length="48" mass="5058">MTAIEQTQFVNHGYSACKSCGCTSFTNTTGGVDTSQPCSCGHKFGNHI</sequence>
<dbReference type="AlphaFoldDB" id="A0AAE8SZ11"/>
<reference evidence="1" key="1">
    <citation type="submission" date="2018-03" db="EMBL/GenBank/DDBJ databases">
        <authorList>
            <person name="Guldener U."/>
        </authorList>
    </citation>
    <scope>NUCLEOTIDE SEQUENCE</scope>
</reference>